<proteinExistence type="predicted"/>
<evidence type="ECO:0000259" key="3">
    <source>
        <dbReference type="PROSITE" id="PS52019"/>
    </source>
</evidence>
<dbReference type="Gene3D" id="3.10.129.110">
    <property type="entry name" value="Polyketide synthase dehydratase"/>
    <property type="match status" value="1"/>
</dbReference>
<name>A0ABN6M074_9BACT</name>
<dbReference type="RefSeq" id="WP_284153379.1">
    <property type="nucleotide sequence ID" value="NZ_AP025516.1"/>
</dbReference>
<feature type="domain" description="PKS/mFAS DH" evidence="3">
    <location>
        <begin position="1"/>
        <end position="272"/>
    </location>
</feature>
<feature type="region of interest" description="N-terminal hotdog fold" evidence="1">
    <location>
        <begin position="1"/>
        <end position="116"/>
    </location>
</feature>
<evidence type="ECO:0000313" key="4">
    <source>
        <dbReference type="EMBL" id="BDD86287.1"/>
    </source>
</evidence>
<evidence type="ECO:0000256" key="2">
    <source>
        <dbReference type="SAM" id="MobiDB-lite"/>
    </source>
</evidence>
<feature type="region of interest" description="Disordered" evidence="2">
    <location>
        <begin position="272"/>
        <end position="296"/>
    </location>
</feature>
<dbReference type="InterPro" id="IPR042104">
    <property type="entry name" value="PKS_dehydratase_sf"/>
</dbReference>
<protein>
    <recommendedName>
        <fullName evidence="3">PKS/mFAS DH domain-containing protein</fullName>
    </recommendedName>
</protein>
<feature type="active site" description="Proton acceptor; for dehydratase activity" evidence="1">
    <location>
        <position position="20"/>
    </location>
</feature>
<keyword evidence="5" id="KW-1185">Reference proteome</keyword>
<organism evidence="4 5">
    <name type="scientific">Desulfofustis limnaeus</name>
    <dbReference type="NCBI Taxonomy" id="2740163"/>
    <lineage>
        <taxon>Bacteria</taxon>
        <taxon>Pseudomonadati</taxon>
        <taxon>Thermodesulfobacteriota</taxon>
        <taxon>Desulfobulbia</taxon>
        <taxon>Desulfobulbales</taxon>
        <taxon>Desulfocapsaceae</taxon>
        <taxon>Desulfofustis</taxon>
    </lineage>
</organism>
<dbReference type="EMBL" id="AP025516">
    <property type="protein sequence ID" value="BDD86287.1"/>
    <property type="molecule type" value="Genomic_DNA"/>
</dbReference>
<dbReference type="Proteomes" id="UP000830055">
    <property type="component" value="Chromosome"/>
</dbReference>
<dbReference type="InterPro" id="IPR049900">
    <property type="entry name" value="PKS_mFAS_DH"/>
</dbReference>
<gene>
    <name evidence="4" type="ORF">DPPLL_06520</name>
</gene>
<reference evidence="4 5" key="1">
    <citation type="submission" date="2022-01" db="EMBL/GenBank/DDBJ databases">
        <title>Desulfofustis limnae sp. nov., a novel mesophilic sulfate-reducing bacterium isolated from marsh soil.</title>
        <authorList>
            <person name="Watanabe M."/>
            <person name="Takahashi A."/>
            <person name="Kojima H."/>
            <person name="Fukui M."/>
        </authorList>
    </citation>
    <scope>NUCLEOTIDE SEQUENCE [LARGE SCALE GENOMIC DNA]</scope>
    <source>
        <strain evidence="4 5">PPLL</strain>
    </source>
</reference>
<feature type="region of interest" description="C-terminal hotdog fold" evidence="1">
    <location>
        <begin position="129"/>
        <end position="272"/>
    </location>
</feature>
<sequence>MKPADRFPVEIVVEPWFADHRFQGRAVFPAVETMLLVADQARKHRPGLQVHTMEQALFAKFLEIPPDREIMTAEMTLADEQDGAVVATLSSRIALKSCSRLQTHGTLRFPRATGTVGAVVDMPDLGEPTGSVDAARIYQELVPFGPQYRSLQGELSLFAGGARGVARAPQRRPADERAYTLLGSPFPLDGAFHAACVCGQQQTPFIPFPVGFARRVIARPTEPGRDYLVRVAVHQVDSEELRCSLWITDQDGGLCETVSGLRMRDVSGGRLRPPDWISRASRGHAPRPAAAPSRFG</sequence>
<accession>A0ABN6M074</accession>
<feature type="active site" description="Proton donor; for dehydratase activity" evidence="1">
    <location>
        <position position="189"/>
    </location>
</feature>
<dbReference type="PROSITE" id="PS52019">
    <property type="entry name" value="PKS_MFAS_DH"/>
    <property type="match status" value="1"/>
</dbReference>
<evidence type="ECO:0000256" key="1">
    <source>
        <dbReference type="PROSITE-ProRule" id="PRU01363"/>
    </source>
</evidence>
<dbReference type="Pfam" id="PF14765">
    <property type="entry name" value="PS-DH"/>
    <property type="match status" value="1"/>
</dbReference>
<evidence type="ECO:0000313" key="5">
    <source>
        <dbReference type="Proteomes" id="UP000830055"/>
    </source>
</evidence>
<dbReference type="InterPro" id="IPR049551">
    <property type="entry name" value="PKS_DH_C"/>
</dbReference>